<evidence type="ECO:0000313" key="2">
    <source>
        <dbReference type="Proteomes" id="UP000692816"/>
    </source>
</evidence>
<protein>
    <submittedName>
        <fullName evidence="1">ATP-binding protein</fullName>
    </submittedName>
</protein>
<dbReference type="EMBL" id="JAGEPA010000001">
    <property type="protein sequence ID" value="MBO1434656.1"/>
    <property type="molecule type" value="Genomic_DNA"/>
</dbReference>
<keyword evidence="2" id="KW-1185">Reference proteome</keyword>
<dbReference type="GO" id="GO:0005524">
    <property type="term" value="F:ATP binding"/>
    <property type="evidence" value="ECO:0007669"/>
    <property type="project" value="UniProtKB-KW"/>
</dbReference>
<accession>A0ABS3MT28</accession>
<dbReference type="InterPro" id="IPR036890">
    <property type="entry name" value="HATPase_C_sf"/>
</dbReference>
<evidence type="ECO:0000313" key="1">
    <source>
        <dbReference type="EMBL" id="MBO1434656.1"/>
    </source>
</evidence>
<dbReference type="SUPFAM" id="SSF55874">
    <property type="entry name" value="ATPase domain of HSP90 chaperone/DNA topoisomerase II/histidine kinase"/>
    <property type="match status" value="1"/>
</dbReference>
<sequence length="491" mass="55393">MQFISNPPDAASLMTSARSFGNYDLPSALADLIDNSIKARARNIRITCLYQSGSPAIRVLDDGYGMSRSELHAAMRPASTNPAEERSPDDLGRFGWGLKSASFSQCKKLTVISSKDGVLSGAEWDLDEISNWKMGVLTDREVKGLASDELSTSAGTEIIWSKCDRLSEHGSLSAAEFNDLVVYARDRIALVYHRYLGGAVRGHSLKIFLNDQEIKGYDPFYSDHRATQQLETEEVRIEGKRVRIQPFILPHYSKVTLSEYDRLGGEEGFLKNQGFYVYRNHRLIINGTWFRLAKHGELSQLVRISVDIPNSLDSIWKITIDKGDAQLPAVLRNRLKGIVDGLKKRSSKVFRSKGGRLDRDESTVWQRHAKNGEIHYSINREHPLIAAFLSVDDEETRSAAKAVIEVIEQSFPVIAFSEDVNRRPLEIRQTETNPRAFRDQVETALPLMLHEVEGDFARLSDLLRHTEPYSSNWAAVEEILKEKGWTSARAR</sequence>
<dbReference type="Pfam" id="PF13589">
    <property type="entry name" value="HATPase_c_3"/>
    <property type="match status" value="1"/>
</dbReference>
<name>A0ABS3MT28_9BRAD</name>
<keyword evidence="1" id="KW-0067">ATP-binding</keyword>
<reference evidence="1" key="1">
    <citation type="journal article" date="2021" name="Int. J. Syst. Evol. Microbiol.">
        <title>Bradyrhizobium septentrionale sp. nov. (sv. septentrionale) and Bradyrhizobium quebecense sp. nov. (sv. septentrionale) associated with legumes native to Canada possess rearranged symbiosis genes and numerous insertion sequences.</title>
        <authorList>
            <person name="Bromfield E.S.P."/>
            <person name="Cloutier S."/>
        </authorList>
    </citation>
    <scope>NUCLEOTIDE SEQUENCE</scope>
    <source>
        <strain evidence="1">12S5</strain>
    </source>
</reference>
<proteinExistence type="predicted"/>
<comment type="caution">
    <text evidence="1">The sequence shown here is derived from an EMBL/GenBank/DDBJ whole genome shotgun (WGS) entry which is preliminary data.</text>
</comment>
<organism evidence="1 2">
    <name type="scientific">Bradyrhizobium quebecense</name>
    <dbReference type="NCBI Taxonomy" id="2748629"/>
    <lineage>
        <taxon>Bacteria</taxon>
        <taxon>Pseudomonadati</taxon>
        <taxon>Pseudomonadota</taxon>
        <taxon>Alphaproteobacteria</taxon>
        <taxon>Hyphomicrobiales</taxon>
        <taxon>Nitrobacteraceae</taxon>
        <taxon>Bradyrhizobium</taxon>
    </lineage>
</organism>
<gene>
    <name evidence="1" type="ORF">J4P68_35920</name>
</gene>
<dbReference type="Proteomes" id="UP000692816">
    <property type="component" value="Unassembled WGS sequence"/>
</dbReference>
<dbReference type="Gene3D" id="3.30.565.10">
    <property type="entry name" value="Histidine kinase-like ATPase, C-terminal domain"/>
    <property type="match status" value="1"/>
</dbReference>
<keyword evidence="1" id="KW-0547">Nucleotide-binding</keyword>